<evidence type="ECO:0000313" key="2">
    <source>
        <dbReference type="EMBL" id="PFX26887.1"/>
    </source>
</evidence>
<keyword evidence="3" id="KW-1185">Reference proteome</keyword>
<evidence type="ECO:0000313" key="3">
    <source>
        <dbReference type="Proteomes" id="UP000225706"/>
    </source>
</evidence>
<proteinExistence type="predicted"/>
<comment type="caution">
    <text evidence="2">The sequence shown here is derived from an EMBL/GenBank/DDBJ whole genome shotgun (WGS) entry which is preliminary data.</text>
</comment>
<dbReference type="OrthoDB" id="5962506at2759"/>
<accession>A0A2B4SEA4</accession>
<gene>
    <name evidence="2" type="ORF">AWC38_SpisGene8433</name>
</gene>
<evidence type="ECO:0000256" key="1">
    <source>
        <dbReference type="SAM" id="SignalP"/>
    </source>
</evidence>
<dbReference type="AlphaFoldDB" id="A0A2B4SEA4"/>
<feature type="signal peptide" evidence="1">
    <location>
        <begin position="1"/>
        <end position="22"/>
    </location>
</feature>
<protein>
    <submittedName>
        <fullName evidence="2">Uncharacterized protein</fullName>
    </submittedName>
</protein>
<feature type="chain" id="PRO_5013287440" evidence="1">
    <location>
        <begin position="23"/>
        <end position="259"/>
    </location>
</feature>
<dbReference type="Proteomes" id="UP000225706">
    <property type="component" value="Unassembled WGS sequence"/>
</dbReference>
<sequence>MHLAFARGLLILVNVLRQEVFARPATGKPPEHPLKSHPSLYRRQEVVAVPPVATSILEGPYLPPANAENELLVGPTGIPSPLHRGYPSFPEPHISHLFPYVSHATFHGFYSHPSYHPMIPWGLHHGYHTHWPHMQVSGPVFLADPNDGMYQEPVTGTMIPRPIIPPQNPGFRSMNHALDMYRHNHLGSMFLGRHGARMYPVDVTNVEDQILDNSANLHSSPSEDVADKMEEIRKETELERQKLMEAMKLNSADKKVKKQ</sequence>
<organism evidence="2 3">
    <name type="scientific">Stylophora pistillata</name>
    <name type="common">Smooth cauliflower coral</name>
    <dbReference type="NCBI Taxonomy" id="50429"/>
    <lineage>
        <taxon>Eukaryota</taxon>
        <taxon>Metazoa</taxon>
        <taxon>Cnidaria</taxon>
        <taxon>Anthozoa</taxon>
        <taxon>Hexacorallia</taxon>
        <taxon>Scleractinia</taxon>
        <taxon>Astrocoeniina</taxon>
        <taxon>Pocilloporidae</taxon>
        <taxon>Stylophora</taxon>
    </lineage>
</organism>
<name>A0A2B4SEA4_STYPI</name>
<reference evidence="3" key="1">
    <citation type="journal article" date="2017" name="bioRxiv">
        <title>Comparative analysis of the genomes of Stylophora pistillata and Acropora digitifera provides evidence for extensive differences between species of corals.</title>
        <authorList>
            <person name="Voolstra C.R."/>
            <person name="Li Y."/>
            <person name="Liew Y.J."/>
            <person name="Baumgarten S."/>
            <person name="Zoccola D."/>
            <person name="Flot J.-F."/>
            <person name="Tambutte S."/>
            <person name="Allemand D."/>
            <person name="Aranda M."/>
        </authorList>
    </citation>
    <scope>NUCLEOTIDE SEQUENCE [LARGE SCALE GENOMIC DNA]</scope>
</reference>
<keyword evidence="1" id="KW-0732">Signal</keyword>
<dbReference type="EMBL" id="LSMT01000116">
    <property type="protein sequence ID" value="PFX26887.1"/>
    <property type="molecule type" value="Genomic_DNA"/>
</dbReference>